<feature type="domain" description="6-phosphogluconate dehydrogenase NADP-binding" evidence="3">
    <location>
        <begin position="2"/>
        <end position="163"/>
    </location>
</feature>
<dbReference type="PIRSF" id="PIRSF000103">
    <property type="entry name" value="HIBADH"/>
    <property type="match status" value="1"/>
</dbReference>
<evidence type="ECO:0000259" key="4">
    <source>
        <dbReference type="Pfam" id="PF14833"/>
    </source>
</evidence>
<sequence>MKIGFAGLGRMGVRMAANLASAGHEMVVWNRTASKADDFARRHAAECATTPSELADKCDVVISMLADDSAVEDVYFDPDTGLVAAATVHPVLVEMGTVSVPTANRLFEAASGCGKRFVDAPVSGATKAAEDAQLLIMAGSDPAYAPELESVFAVLGKRTIWLGGPAKGSAMKLGVNMLIHGLNQTLSEALALMTSAGIAPETAYEVIENSAAAAPVIHYRKGLYLDEASHDVTFTVALARKDIGLALDLARSLGVAMPQADLNRSVLTDAGEAGYDARDMASIYAFVKRDLS</sequence>
<reference evidence="5 6" key="1">
    <citation type="submission" date="2017-05" db="EMBL/GenBank/DDBJ databases">
        <authorList>
            <person name="Varghese N."/>
            <person name="Submissions S."/>
        </authorList>
    </citation>
    <scope>NUCLEOTIDE SEQUENCE [LARGE SCALE GENOMIC DNA]</scope>
    <source>
        <strain evidence="5 6">DSM 15949</strain>
    </source>
</reference>
<gene>
    <name evidence="5" type="ORF">SAMN06265374_2288</name>
</gene>
<dbReference type="Gene3D" id="3.40.50.720">
    <property type="entry name" value="NAD(P)-binding Rossmann-like Domain"/>
    <property type="match status" value="1"/>
</dbReference>
<protein>
    <submittedName>
        <fullName evidence="5">3-hydroxyisobutyrate dehydrogenase</fullName>
    </submittedName>
</protein>
<dbReference type="InterPro" id="IPR008927">
    <property type="entry name" value="6-PGluconate_DH-like_C_sf"/>
</dbReference>
<dbReference type="Gene3D" id="1.10.1040.10">
    <property type="entry name" value="N-(1-d-carboxylethyl)-l-norvaline Dehydrogenase, domain 2"/>
    <property type="match status" value="1"/>
</dbReference>
<feature type="domain" description="3-hydroxyisobutyrate dehydrogenase-like NAD-binding" evidence="4">
    <location>
        <begin position="167"/>
        <end position="285"/>
    </location>
</feature>
<dbReference type="InterPro" id="IPR029154">
    <property type="entry name" value="HIBADH-like_NADP-bd"/>
</dbReference>
<dbReference type="Proteomes" id="UP001157914">
    <property type="component" value="Unassembled WGS sequence"/>
</dbReference>
<keyword evidence="2" id="KW-0520">NAD</keyword>
<dbReference type="PANTHER" id="PTHR43580">
    <property type="entry name" value="OXIDOREDUCTASE GLYR1-RELATED"/>
    <property type="match status" value="1"/>
</dbReference>
<dbReference type="InterPro" id="IPR015815">
    <property type="entry name" value="HIBADH-related"/>
</dbReference>
<dbReference type="SUPFAM" id="SSF51735">
    <property type="entry name" value="NAD(P)-binding Rossmann-fold domains"/>
    <property type="match status" value="1"/>
</dbReference>
<evidence type="ECO:0000256" key="2">
    <source>
        <dbReference type="ARBA" id="ARBA00023027"/>
    </source>
</evidence>
<dbReference type="SUPFAM" id="SSF48179">
    <property type="entry name" value="6-phosphogluconate dehydrogenase C-terminal domain-like"/>
    <property type="match status" value="1"/>
</dbReference>
<organism evidence="5 6">
    <name type="scientific">Roseibium denhamense</name>
    <dbReference type="NCBI Taxonomy" id="76305"/>
    <lineage>
        <taxon>Bacteria</taxon>
        <taxon>Pseudomonadati</taxon>
        <taxon>Pseudomonadota</taxon>
        <taxon>Alphaproteobacteria</taxon>
        <taxon>Hyphomicrobiales</taxon>
        <taxon>Stappiaceae</taxon>
        <taxon>Roseibium</taxon>
    </lineage>
</organism>
<dbReference type="InterPro" id="IPR051265">
    <property type="entry name" value="HIBADH-related_NP60_sf"/>
</dbReference>
<accession>A0ABY1P1F0</accession>
<comment type="caution">
    <text evidence="5">The sequence shown here is derived from an EMBL/GenBank/DDBJ whole genome shotgun (WGS) entry which is preliminary data.</text>
</comment>
<keyword evidence="1" id="KW-0560">Oxidoreductase</keyword>
<proteinExistence type="predicted"/>
<dbReference type="EMBL" id="FXTT01000003">
    <property type="protein sequence ID" value="SMP23594.1"/>
    <property type="molecule type" value="Genomic_DNA"/>
</dbReference>
<dbReference type="Pfam" id="PF14833">
    <property type="entry name" value="NAD_binding_11"/>
    <property type="match status" value="1"/>
</dbReference>
<evidence type="ECO:0000256" key="1">
    <source>
        <dbReference type="ARBA" id="ARBA00023002"/>
    </source>
</evidence>
<dbReference type="InterPro" id="IPR036291">
    <property type="entry name" value="NAD(P)-bd_dom_sf"/>
</dbReference>
<dbReference type="PANTHER" id="PTHR43580:SF2">
    <property type="entry name" value="CYTOKINE-LIKE NUCLEAR FACTOR N-PAC"/>
    <property type="match status" value="1"/>
</dbReference>
<dbReference type="Pfam" id="PF03446">
    <property type="entry name" value="NAD_binding_2"/>
    <property type="match status" value="1"/>
</dbReference>
<keyword evidence="6" id="KW-1185">Reference proteome</keyword>
<name>A0ABY1P1F0_9HYPH</name>
<evidence type="ECO:0000313" key="5">
    <source>
        <dbReference type="EMBL" id="SMP23594.1"/>
    </source>
</evidence>
<evidence type="ECO:0000259" key="3">
    <source>
        <dbReference type="Pfam" id="PF03446"/>
    </source>
</evidence>
<dbReference type="InterPro" id="IPR013328">
    <property type="entry name" value="6PGD_dom2"/>
</dbReference>
<evidence type="ECO:0000313" key="6">
    <source>
        <dbReference type="Proteomes" id="UP001157914"/>
    </source>
</evidence>
<dbReference type="InterPro" id="IPR006115">
    <property type="entry name" value="6PGDH_NADP-bd"/>
</dbReference>